<dbReference type="Proteomes" id="UP000887580">
    <property type="component" value="Unplaced"/>
</dbReference>
<name>A0AC35GKH5_9BILA</name>
<accession>A0AC35GKH5</accession>
<sequence length="142" mass="15646">MDHPKLLAFITHGGMNSVMEGSTKGIPMICIPVFGDQTRNSLLLESKGTGLMLDKSGITKEKIIAAIKEIINNNRYRTNAQTLSKMVKANPFSSAEKLVKYSEFAAQFGDTGTLQTQGRYQSFIVLYSLDVIFFLFSVIAVS</sequence>
<reference evidence="2" key="1">
    <citation type="submission" date="2022-11" db="UniProtKB">
        <authorList>
            <consortium name="WormBaseParasite"/>
        </authorList>
    </citation>
    <scope>IDENTIFICATION</scope>
</reference>
<organism evidence="1 2">
    <name type="scientific">Panagrolaimus sp. PS1159</name>
    <dbReference type="NCBI Taxonomy" id="55785"/>
    <lineage>
        <taxon>Eukaryota</taxon>
        <taxon>Metazoa</taxon>
        <taxon>Ecdysozoa</taxon>
        <taxon>Nematoda</taxon>
        <taxon>Chromadorea</taxon>
        <taxon>Rhabditida</taxon>
        <taxon>Tylenchina</taxon>
        <taxon>Panagrolaimomorpha</taxon>
        <taxon>Panagrolaimoidea</taxon>
        <taxon>Panagrolaimidae</taxon>
        <taxon>Panagrolaimus</taxon>
    </lineage>
</organism>
<evidence type="ECO:0000313" key="1">
    <source>
        <dbReference type="Proteomes" id="UP000887580"/>
    </source>
</evidence>
<proteinExistence type="predicted"/>
<protein>
    <submittedName>
        <fullName evidence="2">Glucuronosyltransferase</fullName>
    </submittedName>
</protein>
<evidence type="ECO:0000313" key="2">
    <source>
        <dbReference type="WBParaSite" id="PS1159_v2.g6009.t1"/>
    </source>
</evidence>
<dbReference type="WBParaSite" id="PS1159_v2.g6009.t1">
    <property type="protein sequence ID" value="PS1159_v2.g6009.t1"/>
    <property type="gene ID" value="PS1159_v2.g6009"/>
</dbReference>